<dbReference type="Pfam" id="PF00109">
    <property type="entry name" value="ketoacyl-synt"/>
    <property type="match status" value="2"/>
</dbReference>
<feature type="domain" description="Carrier" evidence="7">
    <location>
        <begin position="1438"/>
        <end position="1513"/>
    </location>
</feature>
<gene>
    <name evidence="9" type="ORF">BJY18_006727</name>
</gene>
<dbReference type="SMART" id="SM00825">
    <property type="entry name" value="PKS_KS"/>
    <property type="match status" value="2"/>
</dbReference>
<dbReference type="FunFam" id="1.10.1200.10:FF:000007">
    <property type="entry name" value="Probable polyketide synthase pks17"/>
    <property type="match status" value="2"/>
</dbReference>
<dbReference type="SUPFAM" id="SSF52151">
    <property type="entry name" value="FabD/lysophospholipase-like"/>
    <property type="match status" value="2"/>
</dbReference>
<dbReference type="InterPro" id="IPR001227">
    <property type="entry name" value="Ac_transferase_dom_sf"/>
</dbReference>
<dbReference type="InterPro" id="IPR041618">
    <property type="entry name" value="PKS_DE"/>
</dbReference>
<feature type="domain" description="Ketosynthase family 3 (KS3)" evidence="8">
    <location>
        <begin position="1529"/>
        <end position="1952"/>
    </location>
</feature>
<protein>
    <submittedName>
        <fullName evidence="9">Acyl transferase domain-containing protein/acyl carrier protein</fullName>
    </submittedName>
</protein>
<dbReference type="Gene3D" id="1.10.1200.10">
    <property type="entry name" value="ACP-like"/>
    <property type="match status" value="2"/>
</dbReference>
<dbReference type="PROSITE" id="PS50075">
    <property type="entry name" value="CARRIER"/>
    <property type="match status" value="2"/>
</dbReference>
<dbReference type="SMART" id="SM00822">
    <property type="entry name" value="PKS_KR"/>
    <property type="match status" value="2"/>
</dbReference>
<dbReference type="PROSITE" id="PS00012">
    <property type="entry name" value="PHOSPHOPANTETHEINE"/>
    <property type="match status" value="2"/>
</dbReference>
<dbReference type="EMBL" id="JACHMG010000001">
    <property type="protein sequence ID" value="MBB4689242.1"/>
    <property type="molecule type" value="Genomic_DNA"/>
</dbReference>
<reference evidence="9 10" key="1">
    <citation type="submission" date="2020-08" db="EMBL/GenBank/DDBJ databases">
        <title>Sequencing the genomes of 1000 actinobacteria strains.</title>
        <authorList>
            <person name="Klenk H.-P."/>
        </authorList>
    </citation>
    <scope>NUCLEOTIDE SEQUENCE [LARGE SCALE GENOMIC DNA]</scope>
    <source>
        <strain evidence="9 10">DSM 45859</strain>
    </source>
</reference>
<dbReference type="Gene3D" id="6.10.140.1830">
    <property type="match status" value="1"/>
</dbReference>
<evidence type="ECO:0000256" key="4">
    <source>
        <dbReference type="ARBA" id="ARBA00022737"/>
    </source>
</evidence>
<dbReference type="SMART" id="SM00827">
    <property type="entry name" value="PKS_AT"/>
    <property type="match status" value="2"/>
</dbReference>
<dbReference type="PANTHER" id="PTHR43775">
    <property type="entry name" value="FATTY ACID SYNTHASE"/>
    <property type="match status" value="1"/>
</dbReference>
<accession>A0A840J728</accession>
<dbReference type="InterPro" id="IPR016036">
    <property type="entry name" value="Malonyl_transacylase_ACP-bd"/>
</dbReference>
<dbReference type="GO" id="GO:0031177">
    <property type="term" value="F:phosphopantetheine binding"/>
    <property type="evidence" value="ECO:0007669"/>
    <property type="project" value="InterPro"/>
</dbReference>
<dbReference type="PANTHER" id="PTHR43775:SF51">
    <property type="entry name" value="INACTIVE PHENOLPHTHIOCEROL SYNTHESIS POLYKETIDE SYNTHASE TYPE I PKS1-RELATED"/>
    <property type="match status" value="1"/>
</dbReference>
<dbReference type="Gene3D" id="3.40.47.10">
    <property type="match status" value="2"/>
</dbReference>
<dbReference type="RefSeq" id="WP_184783810.1">
    <property type="nucleotide sequence ID" value="NZ_JACHMG010000001.1"/>
</dbReference>
<dbReference type="SUPFAM" id="SSF51735">
    <property type="entry name" value="NAD(P)-binding Rossmann-fold domains"/>
    <property type="match status" value="4"/>
</dbReference>
<evidence type="ECO:0000313" key="10">
    <source>
        <dbReference type="Proteomes" id="UP000581769"/>
    </source>
</evidence>
<dbReference type="InterPro" id="IPR020806">
    <property type="entry name" value="PKS_PP-bd"/>
</dbReference>
<dbReference type="PROSITE" id="PS00606">
    <property type="entry name" value="KS3_1"/>
    <property type="match status" value="2"/>
</dbReference>
<dbReference type="Gene3D" id="3.40.366.10">
    <property type="entry name" value="Malonyl-Coenzyme A Acyl Carrier Protein, domain 2"/>
    <property type="match status" value="2"/>
</dbReference>
<dbReference type="Gene3D" id="3.30.70.3290">
    <property type="match status" value="2"/>
</dbReference>
<dbReference type="GO" id="GO:0004315">
    <property type="term" value="F:3-oxoacyl-[acyl-carrier-protein] synthase activity"/>
    <property type="evidence" value="ECO:0007669"/>
    <property type="project" value="InterPro"/>
</dbReference>
<dbReference type="SMART" id="SM01294">
    <property type="entry name" value="PKS_PP_betabranch"/>
    <property type="match status" value="2"/>
</dbReference>
<dbReference type="SUPFAM" id="SSF47336">
    <property type="entry name" value="ACP-like"/>
    <property type="match status" value="2"/>
</dbReference>
<evidence type="ECO:0000256" key="1">
    <source>
        <dbReference type="ARBA" id="ARBA00022450"/>
    </source>
</evidence>
<dbReference type="Pfam" id="PF00550">
    <property type="entry name" value="PP-binding"/>
    <property type="match status" value="2"/>
</dbReference>
<dbReference type="Pfam" id="PF16197">
    <property type="entry name" value="KAsynt_C_assoc"/>
    <property type="match status" value="2"/>
</dbReference>
<keyword evidence="3 9" id="KW-0808">Transferase</keyword>
<name>A0A840J728_9PSEU</name>
<keyword evidence="4" id="KW-0677">Repeat</keyword>
<evidence type="ECO:0000256" key="3">
    <source>
        <dbReference type="ARBA" id="ARBA00022679"/>
    </source>
</evidence>
<dbReference type="InterPro" id="IPR020841">
    <property type="entry name" value="PKS_Beta-ketoAc_synthase_dom"/>
</dbReference>
<dbReference type="Pfam" id="PF08659">
    <property type="entry name" value="KR"/>
    <property type="match status" value="2"/>
</dbReference>
<dbReference type="InterPro" id="IPR032821">
    <property type="entry name" value="PKS_assoc"/>
</dbReference>
<evidence type="ECO:0000256" key="5">
    <source>
        <dbReference type="ARBA" id="ARBA00023268"/>
    </source>
</evidence>
<dbReference type="SUPFAM" id="SSF53901">
    <property type="entry name" value="Thiolase-like"/>
    <property type="match status" value="2"/>
</dbReference>
<evidence type="ECO:0000256" key="6">
    <source>
        <dbReference type="ARBA" id="ARBA00023315"/>
    </source>
</evidence>
<organism evidence="9 10">
    <name type="scientific">Amycolatopsis jiangsuensis</name>
    <dbReference type="NCBI Taxonomy" id="1181879"/>
    <lineage>
        <taxon>Bacteria</taxon>
        <taxon>Bacillati</taxon>
        <taxon>Actinomycetota</taxon>
        <taxon>Actinomycetes</taxon>
        <taxon>Pseudonocardiales</taxon>
        <taxon>Pseudonocardiaceae</taxon>
        <taxon>Amycolatopsis</taxon>
    </lineage>
</organism>
<dbReference type="GO" id="GO:0004312">
    <property type="term" value="F:fatty acid synthase activity"/>
    <property type="evidence" value="ECO:0007669"/>
    <property type="project" value="TreeGrafter"/>
</dbReference>
<keyword evidence="5" id="KW-0511">Multifunctional enzyme</keyword>
<keyword evidence="6" id="KW-0012">Acyltransferase</keyword>
<feature type="domain" description="Ketosynthase family 3 (KS3)" evidence="8">
    <location>
        <begin position="33"/>
        <end position="447"/>
    </location>
</feature>
<dbReference type="InterPro" id="IPR013968">
    <property type="entry name" value="PKS_KR"/>
</dbReference>
<evidence type="ECO:0000259" key="8">
    <source>
        <dbReference type="PROSITE" id="PS52004"/>
    </source>
</evidence>
<dbReference type="InterPro" id="IPR018201">
    <property type="entry name" value="Ketoacyl_synth_AS"/>
</dbReference>
<keyword evidence="10" id="KW-1185">Reference proteome</keyword>
<dbReference type="SUPFAM" id="SSF55048">
    <property type="entry name" value="Probable ACP-binding domain of malonyl-CoA ACP transacylase"/>
    <property type="match status" value="2"/>
</dbReference>
<dbReference type="InterPro" id="IPR014030">
    <property type="entry name" value="Ketoacyl_synth_N"/>
</dbReference>
<dbReference type="InterPro" id="IPR014043">
    <property type="entry name" value="Acyl_transferase_dom"/>
</dbReference>
<dbReference type="InterPro" id="IPR016035">
    <property type="entry name" value="Acyl_Trfase/lysoPLipase"/>
</dbReference>
<dbReference type="Proteomes" id="UP000581769">
    <property type="component" value="Unassembled WGS sequence"/>
</dbReference>
<proteinExistence type="predicted"/>
<evidence type="ECO:0000259" key="7">
    <source>
        <dbReference type="PROSITE" id="PS50075"/>
    </source>
</evidence>
<dbReference type="InterPro" id="IPR050091">
    <property type="entry name" value="PKS_NRPS_Biosynth_Enz"/>
</dbReference>
<dbReference type="SMART" id="SM00823">
    <property type="entry name" value="PKS_PP"/>
    <property type="match status" value="2"/>
</dbReference>
<dbReference type="CDD" id="cd00833">
    <property type="entry name" value="PKS"/>
    <property type="match status" value="2"/>
</dbReference>
<keyword evidence="1" id="KW-0596">Phosphopantetheine</keyword>
<dbReference type="FunFam" id="3.40.47.10:FF:000019">
    <property type="entry name" value="Polyketide synthase type I"/>
    <property type="match status" value="2"/>
</dbReference>
<dbReference type="InterPro" id="IPR036291">
    <property type="entry name" value="NAD(P)-bd_dom_sf"/>
</dbReference>
<dbReference type="Pfam" id="PF00698">
    <property type="entry name" value="Acyl_transf_1"/>
    <property type="match status" value="2"/>
</dbReference>
<dbReference type="CDD" id="cd08952">
    <property type="entry name" value="KR_1_SDR_x"/>
    <property type="match status" value="2"/>
</dbReference>
<dbReference type="Pfam" id="PF18369">
    <property type="entry name" value="PKS_DE"/>
    <property type="match status" value="1"/>
</dbReference>
<dbReference type="InterPro" id="IPR057326">
    <property type="entry name" value="KR_dom"/>
</dbReference>
<dbReference type="Gene3D" id="3.40.50.720">
    <property type="entry name" value="NAD(P)-binding Rossmann-like Domain"/>
    <property type="match status" value="2"/>
</dbReference>
<dbReference type="InterPro" id="IPR036736">
    <property type="entry name" value="ACP-like_sf"/>
</dbReference>
<dbReference type="NCBIfam" id="NF045894">
    <property type="entry name" value="PKS_plus_SDR"/>
    <property type="match status" value="1"/>
</dbReference>
<evidence type="ECO:0000256" key="2">
    <source>
        <dbReference type="ARBA" id="ARBA00022553"/>
    </source>
</evidence>
<feature type="domain" description="Carrier" evidence="7">
    <location>
        <begin position="2845"/>
        <end position="2920"/>
    </location>
</feature>
<dbReference type="GO" id="GO:0006633">
    <property type="term" value="P:fatty acid biosynthetic process"/>
    <property type="evidence" value="ECO:0007669"/>
    <property type="project" value="InterPro"/>
</dbReference>
<keyword evidence="2" id="KW-0597">Phosphoprotein</keyword>
<dbReference type="InterPro" id="IPR006162">
    <property type="entry name" value="Ppantetheine_attach_site"/>
</dbReference>
<dbReference type="InterPro" id="IPR009081">
    <property type="entry name" value="PP-bd_ACP"/>
</dbReference>
<dbReference type="PROSITE" id="PS52004">
    <property type="entry name" value="KS3_2"/>
    <property type="match status" value="2"/>
</dbReference>
<sequence>MADDQQLLGALKKLAADLYQTRERVKQLESGENEPIAVVGMGCRYPGGVTGPGRLWDLVVAGTDAVSGFPSDRGWADAETGYARQGGFVHDVADFDAAFFGISPREALAMDPQQRLLLEVSWEALERGGIDPHSLRGSRTGVFAGASSSGYEANLAGTDAGGEGYLLTGNAISVISGRVSYTLGLEGPAVTVDTACSSSLVALHLAVRSLRSGECSMALAGGVAVLSTPGSFVEFSKQQGMAADGRCKAFAAGADGIGWGEGAGMIVLERLSDAQRDGHPVLAVIRGSATNQDGASNGLSAPNGPSQQRVIRAALADAQLSTSDIDAVEAHGTGTALGDPIEAQALLATYGQDRTDPLWLGSVKSNIGHTQTAAGIAGVIKMVEALRHGVLPRTLHAGEPSPHVDWSAGNVRLLQERIDWADPGRPRRGAVSAFGISGTNAHVIVEQAPAAEPAESPEPAERTMVLTPPGTAWPVSGRSASGLAAQAGRLREFVLSPGTDVADVAWSLATTRSAFEHRAVVLGDNREELAAGLAAVATEQPGTGVVTGIVPPGGAGRVVFVFPGQGSQWLGMGRELAEVSPVFAARLAECRDALAPYVDLDVALAGGLEGADVVQPALWAVMVSLAAVWRAAGVRPDAVVGHSQGEIAAAVVAGNLSLEDAARVVALRSRALTALAGRGGMLSIAEPADEVRVRIEPWGDRVSIAAVNGPVSTVVSGEPDALRELAESADVRTRMVPVDYASHSAQVDELRDEIIQHLHGIEPREGEIPLVSSMSGEWNPHMDAEYWYASLRETVEFERAIRILGEGHGVFIEASPHAVLTAAIGDTLDEPVVAATLRRDDGGADRLVTSFAEAYTRGVAIDWTTVLDGRAVELPTHAFRRQRFWPQPAVAAPEPDTAESGFWSAVERGNVRELAETLEVDDRALGEVLPALVSWRRRERAESAVADWRYRVTWSVVPEPESVRLSGTWVVVGEDEDCVRALTDRGAQVCTITAADRAGFAAALAGLDPDGVVSVLAFDTTPLPGHPRVPAGTAANLHLVQALGDAGIDAPLWIVTRGAVSTGPGELLTNPEQAQAWGLGRVVGLEHPERWGGLIDLPSTGDERSAARLCAVLSGGEDQVAVRGAGVLARRLVRAAGYRSGPERWVPRGTVLLTGGTGSTGGYVGRWLAGRGAERVVLTGRSGPASPGVTKLVADLAVAGSGVEVLACDVAERDQVAGLLDRIAATGPELTSVLHAANTVYVTPLDETDVDGLSASLGAKAAGARHLDELTADLDLDAFVLFSSIAATWGSNDHGAYAAGNAYLDALAEDRRARGLPGTSIAWGVWDTRDWDAVNAAADQTKPGTVTPAKLLRQGMNFLEPGRALTALGQVLDDDETFLAVADVDWERFAPVFTAARERPLLELIPEARPTEPVTAAEEPAGELAAKLAGLTGPERRRVVTELVRGHAAAVLGHASADDVPAARAFRELGFDSLTAVELRNRIGAATGLKLPSTVVFDYPSPAVLAKELVERTFGADAPVVTHSRDVSAEPIAIVGMGCRYAGGIDNPDALWDLLATGGDAISGFPVDRGWNTDGLFNADPDHPGTSYVAEGGFLRGVADFDAGFFGINPREALAMDPQQRLLLEVSWETLEHAGIDPESLRGSATGVYAGAAPSGYGSVMAGDDGSEGYLIIGNTGSVLSGRISYTLGLEGPAVTIDTACSSSLVALHLAVQALRSGECELALAGGVMVMVDPTEFVGFSRQRVLAADGRCKAFAAAADGMGMAEGAGMVLLERLSDARRNGHEVLAVVRGSATNQDGASNGLTAPNGPSQQRVIRAALADARLSTSDVDVVEAHGTGTELGDPIEAQALLGTYGQDRSEPLWLGSVKSNIGHSQQAAGVAGVIKMVQALRHGKLPATLHVDEPSPHVDWSSGGVQLLRDEVAWPTGERPRRAGVSAFGISGTNAHVILEEPPAAVPVEIPVRMRALDATAWPIGARTAEALPAQAARLRDHLAAHPELDSADVAFSLATTRSALEHRAVVVGDPAEGLAALAAGRSAPGLVTGVARSGGRVGFLFAGQGSQRAGMGRELYAASPVFAAAFDEACALIELELGLPVRDVVLGGGEDERADRTLYAQTGLFAVEVGLVAMLAAAGVRPDAVAGHSVGEIAAAHVAGVLSLADAARLVANRARLMQALPGGGAMAAIGVAEAEIELPQGVSLAAVNGPGSVVVSGDEEAVAALADQHREAGHRVRRLRVSHAFHSHRMDPVLEELSLVAAVTAHQPPKLPWAGALDGKLVDTPDAGYWPAQARSAVRFADAVETLAAQDVSVFIEIGPDGTLSSMGAGVRPEATFFPVLRKDAPAQEAVLTALARAHVHGLDVDWANVLSGTRVALPTYAFHHERFWPESIGPAQPESVAEWRYQTEWHPIPDPEPATLVGTWLLAGDAPEIATALTERGATVVTDVENLPENLDGIVSTLAYDTTPLGGSPALTRGLADTLKLVQREIDAPLWVLTPELSDPRQAQVWGLGRVVALEHPDRWGGLVEVTEFDAERLCTVLAGIGEDQVSLRADGLHVRRLTRAPAPRPAVEWQPRGSVLVTGGTGGVGGHVCRWLAERSAPRLVLTSRSGPAAPGVAELAAELADQGSAVDVFACDTAVRERVAGVVGRIPQLSAVIHAAGIGQGIAVADLDEAGLAESLAGKAAGAVWLDELTEDLDAFVLFSSVSATWGSALQPGYAAANAFLDALAEQRRARGEAATSVAWGVWRGAGMGAGEAAEQLSRFGLAPMDPRLGIRALAQAVDACEGVVAVADVDWPVFAPTFTLRRPSPLLSTLPDAARALTVETGTGDLAGRLAGLSRAEQDRLLVELVRTEAATVLGYGSADAVAADRAFSELGFDSLTAVELRNRLGAAAGLTLPSTLVFDHPTAEALAAYLRAGLGGADDGGPGAVLAGLDRLEAGLVEVTDEGLREDVRRRLRGILAGLDRDPAPDQGIEFGSATQEQVFDFLDKELGSL</sequence>
<dbReference type="InterPro" id="IPR014031">
    <property type="entry name" value="Ketoacyl_synth_C"/>
</dbReference>
<comment type="caution">
    <text evidence="9">The sequence shown here is derived from an EMBL/GenBank/DDBJ whole genome shotgun (WGS) entry which is preliminary data.</text>
</comment>
<dbReference type="InterPro" id="IPR016039">
    <property type="entry name" value="Thiolase-like"/>
</dbReference>
<dbReference type="Pfam" id="PF02801">
    <property type="entry name" value="Ketoacyl-synt_C"/>
    <property type="match status" value="2"/>
</dbReference>
<evidence type="ECO:0000313" key="9">
    <source>
        <dbReference type="EMBL" id="MBB4689242.1"/>
    </source>
</evidence>